<organism evidence="2 3">
    <name type="scientific">Neodrepanis coruscans</name>
    <name type="common">wattled asity</name>
    <dbReference type="NCBI Taxonomy" id="254563"/>
    <lineage>
        <taxon>Eukaryota</taxon>
        <taxon>Metazoa</taxon>
        <taxon>Chordata</taxon>
        <taxon>Craniata</taxon>
        <taxon>Vertebrata</taxon>
        <taxon>Euteleostomi</taxon>
        <taxon>Archelosauria</taxon>
        <taxon>Archosauria</taxon>
        <taxon>Dinosauria</taxon>
        <taxon>Saurischia</taxon>
        <taxon>Theropoda</taxon>
        <taxon>Coelurosauria</taxon>
        <taxon>Aves</taxon>
        <taxon>Neognathae</taxon>
        <taxon>Neoaves</taxon>
        <taxon>Telluraves</taxon>
        <taxon>Australaves</taxon>
        <taxon>Passeriformes</taxon>
        <taxon>Philepittidae</taxon>
        <taxon>Neodrepanis</taxon>
    </lineage>
</organism>
<sequence>MKILPFLFVLLLVALHGAAGRSFARPVRPYMKCGYRGTFCHHGKCPRGNSYLGSCPFGLSCCQW</sequence>
<evidence type="ECO:0000256" key="1">
    <source>
        <dbReference type="SAM" id="SignalP"/>
    </source>
</evidence>
<name>A0A7L2RIV8_9PASS</name>
<comment type="caution">
    <text evidence="2">The sequence shown here is derived from an EMBL/GenBank/DDBJ whole genome shotgun (WGS) entry which is preliminary data.</text>
</comment>
<dbReference type="SUPFAM" id="SSF57392">
    <property type="entry name" value="Defensin-like"/>
    <property type="match status" value="1"/>
</dbReference>
<keyword evidence="3" id="KW-1185">Reference proteome</keyword>
<evidence type="ECO:0000313" key="3">
    <source>
        <dbReference type="Proteomes" id="UP000560066"/>
    </source>
</evidence>
<feature type="signal peptide" evidence="1">
    <location>
        <begin position="1"/>
        <end position="20"/>
    </location>
</feature>
<feature type="non-terminal residue" evidence="2">
    <location>
        <position position="1"/>
    </location>
</feature>
<gene>
    <name evidence="2" type="primary">Gal4</name>
    <name evidence="2" type="ORF">NEOCOR_R05077</name>
</gene>
<dbReference type="OrthoDB" id="9237895at2759"/>
<keyword evidence="1" id="KW-0732">Signal</keyword>
<dbReference type="Proteomes" id="UP000560066">
    <property type="component" value="Unassembled WGS sequence"/>
</dbReference>
<feature type="chain" id="PRO_5029597424" evidence="1">
    <location>
        <begin position="21"/>
        <end position="64"/>
    </location>
</feature>
<proteinExistence type="predicted"/>
<feature type="non-terminal residue" evidence="2">
    <location>
        <position position="64"/>
    </location>
</feature>
<accession>A0A7L2RIV8</accession>
<dbReference type="EMBL" id="VYZS01038578">
    <property type="protein sequence ID" value="NXS08374.1"/>
    <property type="molecule type" value="Genomic_DNA"/>
</dbReference>
<evidence type="ECO:0000313" key="2">
    <source>
        <dbReference type="EMBL" id="NXS08374.1"/>
    </source>
</evidence>
<protein>
    <submittedName>
        <fullName evidence="2">GLL4 protein</fullName>
    </submittedName>
</protein>
<reference evidence="2 3" key="1">
    <citation type="submission" date="2019-09" db="EMBL/GenBank/DDBJ databases">
        <title>Bird 10,000 Genomes (B10K) Project - Family phase.</title>
        <authorList>
            <person name="Zhang G."/>
        </authorList>
    </citation>
    <scope>NUCLEOTIDE SEQUENCE [LARGE SCALE GENOMIC DNA]</scope>
    <source>
        <strain evidence="2">B10K-DU-002-79</strain>
    </source>
</reference>
<dbReference type="AlphaFoldDB" id="A0A7L2RIV8"/>